<reference evidence="1" key="1">
    <citation type="submission" date="2020-07" db="EMBL/GenBank/DDBJ databases">
        <title>The High-quality genome of the commercially important snow crab, Chionoecetes opilio.</title>
        <authorList>
            <person name="Jeong J.-H."/>
            <person name="Ryu S."/>
        </authorList>
    </citation>
    <scope>NUCLEOTIDE SEQUENCE</scope>
    <source>
        <strain evidence="1">MADBK_172401_WGS</strain>
        <tissue evidence="1">Digestive gland</tissue>
    </source>
</reference>
<dbReference type="Pfam" id="PF06413">
    <property type="entry name" value="Neugrin"/>
    <property type="match status" value="1"/>
</dbReference>
<dbReference type="InterPro" id="IPR010487">
    <property type="entry name" value="NGRN/Rrg9"/>
</dbReference>
<dbReference type="PANTHER" id="PTHR13475">
    <property type="entry name" value="NEUGRIN"/>
    <property type="match status" value="1"/>
</dbReference>
<name>A0A8J4YLM2_CHIOP</name>
<proteinExistence type="predicted"/>
<keyword evidence="2" id="KW-1185">Reference proteome</keyword>
<dbReference type="AlphaFoldDB" id="A0A8J4YLM2"/>
<dbReference type="GO" id="GO:0005634">
    <property type="term" value="C:nucleus"/>
    <property type="evidence" value="ECO:0007669"/>
    <property type="project" value="TreeGrafter"/>
</dbReference>
<protein>
    <submittedName>
        <fullName evidence="1">Neugrin</fullName>
    </submittedName>
</protein>
<organism evidence="1 2">
    <name type="scientific">Chionoecetes opilio</name>
    <name type="common">Atlantic snow crab</name>
    <name type="synonym">Cancer opilio</name>
    <dbReference type="NCBI Taxonomy" id="41210"/>
    <lineage>
        <taxon>Eukaryota</taxon>
        <taxon>Metazoa</taxon>
        <taxon>Ecdysozoa</taxon>
        <taxon>Arthropoda</taxon>
        <taxon>Crustacea</taxon>
        <taxon>Multicrustacea</taxon>
        <taxon>Malacostraca</taxon>
        <taxon>Eumalacostraca</taxon>
        <taxon>Eucarida</taxon>
        <taxon>Decapoda</taxon>
        <taxon>Pleocyemata</taxon>
        <taxon>Brachyura</taxon>
        <taxon>Eubrachyura</taxon>
        <taxon>Majoidea</taxon>
        <taxon>Majidae</taxon>
        <taxon>Chionoecetes</taxon>
    </lineage>
</organism>
<dbReference type="PANTHER" id="PTHR13475:SF3">
    <property type="entry name" value="NEUGRIN"/>
    <property type="match status" value="1"/>
</dbReference>
<dbReference type="Proteomes" id="UP000770661">
    <property type="component" value="Unassembled WGS sequence"/>
</dbReference>
<sequence length="243" mass="27838">MAVPLTVAGRVFYPLGFTRCITTSAVLSGRGIRSVVKGLGLREEELEDIGPDELEAMSYPSYDTFNRVAAQIEGDAKRYQAHLRHKTIQHKYFKSWNTNEENLLTWSMKEQLKYLHSSDPAQWTPDVLSKSFPISPEGVVRLVKTHWVPKSETERQKHDQAVVARWKKHMRGEIGSLQILEKALNNKFSPETLPSPVMGTEQVLNILEGLHFDGEKPYDEWNHAHQSTGMVDRPQQERIPQTY</sequence>
<evidence type="ECO:0000313" key="1">
    <source>
        <dbReference type="EMBL" id="KAG0729418.1"/>
    </source>
</evidence>
<accession>A0A8J4YLM2</accession>
<dbReference type="OrthoDB" id="6372308at2759"/>
<gene>
    <name evidence="1" type="primary">NGRN</name>
    <name evidence="1" type="ORF">GWK47_000324</name>
</gene>
<dbReference type="EMBL" id="JACEEZ010001226">
    <property type="protein sequence ID" value="KAG0729418.1"/>
    <property type="molecule type" value="Genomic_DNA"/>
</dbReference>
<evidence type="ECO:0000313" key="2">
    <source>
        <dbReference type="Proteomes" id="UP000770661"/>
    </source>
</evidence>
<comment type="caution">
    <text evidence="1">The sequence shown here is derived from an EMBL/GenBank/DDBJ whole genome shotgun (WGS) entry which is preliminary data.</text>
</comment>